<dbReference type="Gene3D" id="2.60.40.790">
    <property type="match status" value="1"/>
</dbReference>
<organism evidence="3 4">
    <name type="scientific">Grifola frondosa</name>
    <name type="common">Maitake</name>
    <name type="synonym">Polyporus frondosus</name>
    <dbReference type="NCBI Taxonomy" id="5627"/>
    <lineage>
        <taxon>Eukaryota</taxon>
        <taxon>Fungi</taxon>
        <taxon>Dikarya</taxon>
        <taxon>Basidiomycota</taxon>
        <taxon>Agaricomycotina</taxon>
        <taxon>Agaricomycetes</taxon>
        <taxon>Polyporales</taxon>
        <taxon>Grifolaceae</taxon>
        <taxon>Grifola</taxon>
    </lineage>
</organism>
<evidence type="ECO:0000313" key="4">
    <source>
        <dbReference type="Proteomes" id="UP000092993"/>
    </source>
</evidence>
<sequence>MDRVHDYYQSYSWHQSHDQIQATVLLLVPYETVEEDVSVSATPFAKYEEVIAQGRLYGNIDTVNSVWQLEPRASRLSARERTTSTTSTVSTQSSYALVSDPEISSSFAASLDSGLVSDIDDAVLSSPALSSPISSSMDEHMGFMMATNNHRRSNRVSLSPPSHPAPPFSHASSFSSLESLHSSSGRLLTIHLEKAESVIWPSLIVGPVIESLSPNSLSAYPWRWTSAISVESKYNMDPTSLVLIALDLYDIRKSKEEAFEYFVRAWHQAHVPSATIRLATHYLPLQTVIPESAQPASSSSSSTVAESPDLAVPQASSTDTENAEPSTPTIIRTIPSVLQSLSTVPSSPPSRPTPGTTEYYLDSLGGLPGLAQLFLEAGLLHLEGAAIPLLSSAYAGLSSLRAPTHSHSTTSAGSPGATDAWRRDREIARRYFERARTLSPALDVPLLPPDVDSDSGGENGDRREMSPGAAHSRRRRRQQQHQQQQFEMPSVDIHHAIDPSESQPILRRRRKHSEDLSSSLVDSVHAEPDAGDDDRTWYLYIPGLVGAGTALLVVGFLSFSSWRKSQGS</sequence>
<dbReference type="InterPro" id="IPR008978">
    <property type="entry name" value="HSP20-like_chaperone"/>
</dbReference>
<accession>A0A1C7M5D2</accession>
<feature type="compositionally biased region" description="Low complexity" evidence="1">
    <location>
        <begin position="294"/>
        <end position="308"/>
    </location>
</feature>
<dbReference type="Proteomes" id="UP000092993">
    <property type="component" value="Unassembled WGS sequence"/>
</dbReference>
<feature type="region of interest" description="Disordered" evidence="1">
    <location>
        <begin position="442"/>
        <end position="527"/>
    </location>
</feature>
<feature type="region of interest" description="Disordered" evidence="1">
    <location>
        <begin position="74"/>
        <end position="93"/>
    </location>
</feature>
<keyword evidence="2" id="KW-1133">Transmembrane helix</keyword>
<feature type="region of interest" description="Disordered" evidence="1">
    <location>
        <begin position="294"/>
        <end position="328"/>
    </location>
</feature>
<dbReference type="AlphaFoldDB" id="A0A1C7M5D2"/>
<feature type="compositionally biased region" description="Low complexity" evidence="1">
    <location>
        <begin position="83"/>
        <end position="93"/>
    </location>
</feature>
<protein>
    <recommendedName>
        <fullName evidence="5">CS domain-containing protein</fullName>
    </recommendedName>
</protein>
<feature type="transmembrane region" description="Helical" evidence="2">
    <location>
        <begin position="537"/>
        <end position="559"/>
    </location>
</feature>
<evidence type="ECO:0000256" key="2">
    <source>
        <dbReference type="SAM" id="Phobius"/>
    </source>
</evidence>
<keyword evidence="2" id="KW-0812">Transmembrane</keyword>
<dbReference type="OrthoDB" id="266138at2759"/>
<evidence type="ECO:0008006" key="5">
    <source>
        <dbReference type="Google" id="ProtNLM"/>
    </source>
</evidence>
<evidence type="ECO:0000256" key="1">
    <source>
        <dbReference type="SAM" id="MobiDB-lite"/>
    </source>
</evidence>
<keyword evidence="2" id="KW-0472">Membrane</keyword>
<reference evidence="3 4" key="1">
    <citation type="submission" date="2016-03" db="EMBL/GenBank/DDBJ databases">
        <title>Whole genome sequencing of Grifola frondosa 9006-11.</title>
        <authorList>
            <person name="Min B."/>
            <person name="Park H."/>
            <person name="Kim J.-G."/>
            <person name="Cho H."/>
            <person name="Oh Y.-L."/>
            <person name="Kong W.-S."/>
            <person name="Choi I.-G."/>
        </authorList>
    </citation>
    <scope>NUCLEOTIDE SEQUENCE [LARGE SCALE GENOMIC DNA]</scope>
    <source>
        <strain evidence="3 4">9006-11</strain>
    </source>
</reference>
<evidence type="ECO:0000313" key="3">
    <source>
        <dbReference type="EMBL" id="OBZ72121.1"/>
    </source>
</evidence>
<comment type="caution">
    <text evidence="3">The sequence shown here is derived from an EMBL/GenBank/DDBJ whole genome shotgun (WGS) entry which is preliminary data.</text>
</comment>
<dbReference type="OMA" id="WYLYLPG"/>
<gene>
    <name evidence="3" type="ORF">A0H81_07803</name>
</gene>
<feature type="compositionally biased region" description="Polar residues" evidence="1">
    <location>
        <begin position="314"/>
        <end position="328"/>
    </location>
</feature>
<dbReference type="SUPFAM" id="SSF49764">
    <property type="entry name" value="HSP20-like chaperones"/>
    <property type="match status" value="1"/>
</dbReference>
<name>A0A1C7M5D2_GRIFR</name>
<dbReference type="EMBL" id="LUGG01000009">
    <property type="protein sequence ID" value="OBZ72121.1"/>
    <property type="molecule type" value="Genomic_DNA"/>
</dbReference>
<keyword evidence="4" id="KW-1185">Reference proteome</keyword>
<dbReference type="STRING" id="5627.A0A1C7M5D2"/>
<feature type="region of interest" description="Disordered" evidence="1">
    <location>
        <begin position="402"/>
        <end position="421"/>
    </location>
</feature>
<proteinExistence type="predicted"/>